<dbReference type="Gene3D" id="3.40.50.720">
    <property type="entry name" value="NAD(P)-binding Rossmann-like Domain"/>
    <property type="match status" value="1"/>
</dbReference>
<dbReference type="PANTHER" id="PTHR42879">
    <property type="entry name" value="3-OXOACYL-(ACYL-CARRIER-PROTEIN) REDUCTASE"/>
    <property type="match status" value="1"/>
</dbReference>
<sequence length="263" mass="28451">MDLQLKGKSVLVTAASKGLGRAIATEFAKEGAHVLISSRSESTLSSTVKDIQQETGNDNISYIVCDMKNAEEIKQMAKHAVSVNGTIDVLVNNAGGPPAGKFADMSDEDWYHAFELNLLSFIRTTREVIPYMKKQGLGHIVNIASSSIKQSLDNLILSNTMRPAIVGLAKSLAREFAEDNILINTVGPGTIETDRVLELNQKKSDEQGVSVEEVKQEAVQQIPMKRYGKPDEFAKAIVFLASGANTYITGQSLIIDGGQVKAL</sequence>
<dbReference type="PANTHER" id="PTHR42879:SF6">
    <property type="entry name" value="NADPH-DEPENDENT REDUCTASE BACG"/>
    <property type="match status" value="1"/>
</dbReference>
<dbReference type="PRINTS" id="PR00081">
    <property type="entry name" value="GDHRDH"/>
</dbReference>
<name>A0A1H0Z4U0_9BACI</name>
<dbReference type="STRING" id="553311.SAMN05216231_1025"/>
<protein>
    <submittedName>
        <fullName evidence="3">3-oxoacyl-[acyl-carrier protein] reductase</fullName>
    </submittedName>
</protein>
<dbReference type="Pfam" id="PF13561">
    <property type="entry name" value="adh_short_C2"/>
    <property type="match status" value="1"/>
</dbReference>
<reference evidence="3 4" key="1">
    <citation type="submission" date="2016-10" db="EMBL/GenBank/DDBJ databases">
        <authorList>
            <person name="de Groot N.N."/>
        </authorList>
    </citation>
    <scope>NUCLEOTIDE SEQUENCE [LARGE SCALE GENOMIC DNA]</scope>
    <source>
        <strain evidence="3 4">CGMCC 1.10449</strain>
    </source>
</reference>
<dbReference type="InterPro" id="IPR002347">
    <property type="entry name" value="SDR_fam"/>
</dbReference>
<comment type="similarity">
    <text evidence="1">Belongs to the short-chain dehydrogenases/reductases (SDR) family.</text>
</comment>
<proteinExistence type="inferred from homology"/>
<dbReference type="RefSeq" id="WP_092491856.1">
    <property type="nucleotide sequence ID" value="NZ_FNKD01000001.1"/>
</dbReference>
<dbReference type="AlphaFoldDB" id="A0A1H0Z4U0"/>
<dbReference type="InterPro" id="IPR036291">
    <property type="entry name" value="NAD(P)-bd_dom_sf"/>
</dbReference>
<keyword evidence="2" id="KW-0560">Oxidoreductase</keyword>
<keyword evidence="4" id="KW-1185">Reference proteome</keyword>
<evidence type="ECO:0000313" key="4">
    <source>
        <dbReference type="Proteomes" id="UP000199444"/>
    </source>
</evidence>
<dbReference type="PRINTS" id="PR00080">
    <property type="entry name" value="SDRFAMILY"/>
</dbReference>
<evidence type="ECO:0000313" key="3">
    <source>
        <dbReference type="EMBL" id="SDQ22408.1"/>
    </source>
</evidence>
<accession>A0A1H0Z4U0</accession>
<evidence type="ECO:0000256" key="2">
    <source>
        <dbReference type="ARBA" id="ARBA00023002"/>
    </source>
</evidence>
<dbReference type="GO" id="GO:0016491">
    <property type="term" value="F:oxidoreductase activity"/>
    <property type="evidence" value="ECO:0007669"/>
    <property type="project" value="UniProtKB-KW"/>
</dbReference>
<dbReference type="GO" id="GO:0008206">
    <property type="term" value="P:bile acid metabolic process"/>
    <property type="evidence" value="ECO:0007669"/>
    <property type="project" value="UniProtKB-ARBA"/>
</dbReference>
<dbReference type="Proteomes" id="UP000199444">
    <property type="component" value="Unassembled WGS sequence"/>
</dbReference>
<dbReference type="FunFam" id="3.40.50.720:FF:000084">
    <property type="entry name" value="Short-chain dehydrogenase reductase"/>
    <property type="match status" value="1"/>
</dbReference>
<organism evidence="3 4">
    <name type="scientific">Virgibacillus salinus</name>
    <dbReference type="NCBI Taxonomy" id="553311"/>
    <lineage>
        <taxon>Bacteria</taxon>
        <taxon>Bacillati</taxon>
        <taxon>Bacillota</taxon>
        <taxon>Bacilli</taxon>
        <taxon>Bacillales</taxon>
        <taxon>Bacillaceae</taxon>
        <taxon>Virgibacillus</taxon>
    </lineage>
</organism>
<dbReference type="InterPro" id="IPR050259">
    <property type="entry name" value="SDR"/>
</dbReference>
<dbReference type="EMBL" id="FNKD01000001">
    <property type="protein sequence ID" value="SDQ22408.1"/>
    <property type="molecule type" value="Genomic_DNA"/>
</dbReference>
<dbReference type="CDD" id="cd05344">
    <property type="entry name" value="BKR_like_SDR_like"/>
    <property type="match status" value="1"/>
</dbReference>
<dbReference type="SUPFAM" id="SSF51735">
    <property type="entry name" value="NAD(P)-binding Rossmann-fold domains"/>
    <property type="match status" value="1"/>
</dbReference>
<gene>
    <name evidence="3" type="ORF">SAMN05216231_1025</name>
</gene>
<evidence type="ECO:0000256" key="1">
    <source>
        <dbReference type="ARBA" id="ARBA00006484"/>
    </source>
</evidence>